<dbReference type="GO" id="GO:0006434">
    <property type="term" value="P:seryl-tRNA aminoacylation"/>
    <property type="evidence" value="ECO:0007669"/>
    <property type="project" value="UniProtKB-UniRule"/>
</dbReference>
<evidence type="ECO:0000313" key="14">
    <source>
        <dbReference type="Proteomes" id="UP000199651"/>
    </source>
</evidence>
<comment type="catalytic activity">
    <reaction evidence="7">
        <text>tRNA(Sec) + L-serine + ATP = L-seryl-tRNA(Sec) + AMP + diphosphate + H(+)</text>
        <dbReference type="Rhea" id="RHEA:42580"/>
        <dbReference type="Rhea" id="RHEA-COMP:9742"/>
        <dbReference type="Rhea" id="RHEA-COMP:10128"/>
        <dbReference type="ChEBI" id="CHEBI:15378"/>
        <dbReference type="ChEBI" id="CHEBI:30616"/>
        <dbReference type="ChEBI" id="CHEBI:33019"/>
        <dbReference type="ChEBI" id="CHEBI:33384"/>
        <dbReference type="ChEBI" id="CHEBI:78442"/>
        <dbReference type="ChEBI" id="CHEBI:78533"/>
        <dbReference type="ChEBI" id="CHEBI:456215"/>
        <dbReference type="EC" id="6.1.1.11"/>
    </reaction>
</comment>
<dbReference type="UniPathway" id="UPA00906">
    <property type="reaction ID" value="UER00895"/>
</dbReference>
<dbReference type="GO" id="GO:0016260">
    <property type="term" value="P:selenocysteine biosynthetic process"/>
    <property type="evidence" value="ECO:0007669"/>
    <property type="project" value="UniProtKB-UniRule"/>
</dbReference>
<keyword evidence="2 7" id="KW-0436">Ligase</keyword>
<dbReference type="Gene3D" id="1.10.287.40">
    <property type="entry name" value="Serine-tRNA synthetase, tRNA binding domain"/>
    <property type="match status" value="1"/>
</dbReference>
<evidence type="ECO:0000256" key="10">
    <source>
        <dbReference type="SAM" id="Coils"/>
    </source>
</evidence>
<feature type="binding site" evidence="7">
    <location>
        <position position="380"/>
    </location>
    <ligand>
        <name>L-serine</name>
        <dbReference type="ChEBI" id="CHEBI:33384"/>
    </ligand>
</feature>
<feature type="binding site" evidence="7 9">
    <location>
        <begin position="345"/>
        <end position="348"/>
    </location>
    <ligand>
        <name>ATP</name>
        <dbReference type="ChEBI" id="CHEBI:30616"/>
    </ligand>
</feature>
<dbReference type="GO" id="GO:0004828">
    <property type="term" value="F:serine-tRNA ligase activity"/>
    <property type="evidence" value="ECO:0007669"/>
    <property type="project" value="UniProtKB-UniRule"/>
</dbReference>
<gene>
    <name evidence="7" type="primary">serS</name>
    <name evidence="13" type="ORF">SAMN05192558_12341</name>
</gene>
<dbReference type="AlphaFoldDB" id="A0A1H0WLN5"/>
<feature type="binding site" evidence="8">
    <location>
        <position position="258"/>
    </location>
    <ligand>
        <name>L-serine</name>
        <dbReference type="ChEBI" id="CHEBI:33384"/>
    </ligand>
</feature>
<comment type="subcellular location">
    <subcellularLocation>
        <location evidence="7">Cytoplasm</location>
    </subcellularLocation>
</comment>
<dbReference type="InterPro" id="IPR002314">
    <property type="entry name" value="aa-tRNA-synt_IIb"/>
</dbReference>
<dbReference type="NCBIfam" id="TIGR00414">
    <property type="entry name" value="serS"/>
    <property type="match status" value="1"/>
</dbReference>
<dbReference type="FunFam" id="1.10.287.40:FF:000004">
    <property type="entry name" value="Serine--tRNA ligase"/>
    <property type="match status" value="1"/>
</dbReference>
<dbReference type="Pfam" id="PF00587">
    <property type="entry name" value="tRNA-synt_2b"/>
    <property type="match status" value="1"/>
</dbReference>
<comment type="similarity">
    <text evidence="7">Belongs to the class-II aminoacyl-tRNA synthetase family. Type-1 seryl-tRNA synthetase subfamily.</text>
</comment>
<proteinExistence type="inferred from homology"/>
<evidence type="ECO:0000259" key="12">
    <source>
        <dbReference type="PROSITE" id="PS50862"/>
    </source>
</evidence>
<evidence type="ECO:0000256" key="1">
    <source>
        <dbReference type="ARBA" id="ARBA00022490"/>
    </source>
</evidence>
<evidence type="ECO:0000256" key="3">
    <source>
        <dbReference type="ARBA" id="ARBA00022741"/>
    </source>
</evidence>
<dbReference type="RefSeq" id="WP_091384307.1">
    <property type="nucleotide sequence ID" value="NZ_FNDV01000015.1"/>
</dbReference>
<feature type="binding site" evidence="7">
    <location>
        <position position="274"/>
    </location>
    <ligand>
        <name>ATP</name>
        <dbReference type="ChEBI" id="CHEBI:30616"/>
    </ligand>
</feature>
<evidence type="ECO:0000256" key="11">
    <source>
        <dbReference type="SAM" id="MobiDB-lite"/>
    </source>
</evidence>
<dbReference type="GO" id="GO:0005737">
    <property type="term" value="C:cytoplasm"/>
    <property type="evidence" value="ECO:0007669"/>
    <property type="project" value="UniProtKB-SubCell"/>
</dbReference>
<comment type="catalytic activity">
    <reaction evidence="7">
        <text>tRNA(Ser) + L-serine + ATP = L-seryl-tRNA(Ser) + AMP + diphosphate + H(+)</text>
        <dbReference type="Rhea" id="RHEA:12292"/>
        <dbReference type="Rhea" id="RHEA-COMP:9669"/>
        <dbReference type="Rhea" id="RHEA-COMP:9703"/>
        <dbReference type="ChEBI" id="CHEBI:15378"/>
        <dbReference type="ChEBI" id="CHEBI:30616"/>
        <dbReference type="ChEBI" id="CHEBI:33019"/>
        <dbReference type="ChEBI" id="CHEBI:33384"/>
        <dbReference type="ChEBI" id="CHEBI:78442"/>
        <dbReference type="ChEBI" id="CHEBI:78533"/>
        <dbReference type="ChEBI" id="CHEBI:456215"/>
        <dbReference type="EC" id="6.1.1.11"/>
    </reaction>
</comment>
<dbReference type="PANTHER" id="PTHR11778">
    <property type="entry name" value="SERYL-TRNA SYNTHETASE"/>
    <property type="match status" value="1"/>
</dbReference>
<comment type="function">
    <text evidence="7">Catalyzes the attachment of serine to tRNA(Ser). Is also able to aminoacylate tRNA(Sec) with serine, to form the misacylated tRNA L-seryl-tRNA(Sec), which will be further converted into selenocysteinyl-tRNA(Sec).</text>
</comment>
<comment type="domain">
    <text evidence="7">Consists of two distinct domains, a catalytic core and a N-terminal extension that is involved in tRNA binding.</text>
</comment>
<evidence type="ECO:0000256" key="4">
    <source>
        <dbReference type="ARBA" id="ARBA00022840"/>
    </source>
</evidence>
<feature type="region of interest" description="Disordered" evidence="11">
    <location>
        <begin position="8"/>
        <end position="27"/>
    </location>
</feature>
<feature type="domain" description="Aminoacyl-transfer RNA synthetases class-II family profile" evidence="12">
    <location>
        <begin position="136"/>
        <end position="404"/>
    </location>
</feature>
<feature type="binding site" evidence="7 8">
    <location>
        <position position="281"/>
    </location>
    <ligand>
        <name>L-serine</name>
        <dbReference type="ChEBI" id="CHEBI:33384"/>
    </ligand>
</feature>
<dbReference type="PIRSF" id="PIRSF001529">
    <property type="entry name" value="Ser-tRNA-synth_IIa"/>
    <property type="match status" value="1"/>
</dbReference>
<dbReference type="PROSITE" id="PS50862">
    <property type="entry name" value="AA_TRNA_LIGASE_II"/>
    <property type="match status" value="1"/>
</dbReference>
<comment type="subunit">
    <text evidence="7">Homodimer. The tRNA molecule binds across the dimer.</text>
</comment>
<feature type="binding site" evidence="8">
    <location>
        <position position="378"/>
    </location>
    <ligand>
        <name>L-serine</name>
        <dbReference type="ChEBI" id="CHEBI:33384"/>
    </ligand>
</feature>
<dbReference type="EC" id="6.1.1.11" evidence="7"/>
<feature type="binding site" evidence="8">
    <location>
        <position position="227"/>
    </location>
    <ligand>
        <name>L-serine</name>
        <dbReference type="ChEBI" id="CHEBI:33384"/>
    </ligand>
</feature>
<evidence type="ECO:0000256" key="8">
    <source>
        <dbReference type="PIRSR" id="PIRSR001529-1"/>
    </source>
</evidence>
<dbReference type="HAMAP" id="MF_00176">
    <property type="entry name" value="Ser_tRNA_synth_type1"/>
    <property type="match status" value="1"/>
</dbReference>
<feature type="binding site" evidence="7 9">
    <location>
        <begin position="258"/>
        <end position="260"/>
    </location>
    <ligand>
        <name>ATP</name>
        <dbReference type="ChEBI" id="CHEBI:30616"/>
    </ligand>
</feature>
<reference evidence="14" key="1">
    <citation type="submission" date="2016-10" db="EMBL/GenBank/DDBJ databases">
        <authorList>
            <person name="Varghese N."/>
            <person name="Submissions S."/>
        </authorList>
    </citation>
    <scope>NUCLEOTIDE SEQUENCE [LARGE SCALE GENOMIC DNA]</scope>
    <source>
        <strain evidence="14">IBRC-M 10655</strain>
    </source>
</reference>
<organism evidence="13 14">
    <name type="scientific">Actinokineospora alba</name>
    <dbReference type="NCBI Taxonomy" id="504798"/>
    <lineage>
        <taxon>Bacteria</taxon>
        <taxon>Bacillati</taxon>
        <taxon>Actinomycetota</taxon>
        <taxon>Actinomycetes</taxon>
        <taxon>Pseudonocardiales</taxon>
        <taxon>Pseudonocardiaceae</taxon>
        <taxon>Actinokineospora</taxon>
    </lineage>
</organism>
<evidence type="ECO:0000256" key="5">
    <source>
        <dbReference type="ARBA" id="ARBA00022917"/>
    </source>
</evidence>
<sequence length="420" mass="46454">MIDLKVLREDPETVRASQRARGEDPAVVDSLLAADERRRSAISRADNLRAEQKTFGKQVGKARGEERDALLAKGKELSNEVKAAEAEQGDAEATFADLHRAIPNLVHPAAPVGGEDDYTVLETVGEPRHFDFEPLDHLDLGMRLGALDMERGAKVSGSRFYFLTGIGAQLQLAMLNMAAAQATAAGFTLMIPPVLVRPEIMAGTGFLGSHASEVYRLRDEDLYLVGTSEVALAGYHADEIIDLTKGPKRYAGWSSCFRREAGSYGKDTRGIIRVHQFDKIEMFSYCRPEEAEAEHQRLLDWEKEMLAKIEVPYRIIDTATGDLGSSAHRKFDSEAWVPTQQAYRELTSTSNCTTFQARRLNVRYRDENGKPQTAATLNGTLATTRWIVAILENHQQADGSVVVPEALRPFLGLEVLKPIS</sequence>
<keyword evidence="1 7" id="KW-0963">Cytoplasm</keyword>
<evidence type="ECO:0000313" key="13">
    <source>
        <dbReference type="EMBL" id="SDP91612.1"/>
    </source>
</evidence>
<keyword evidence="10" id="KW-0175">Coiled coil</keyword>
<keyword evidence="4 7" id="KW-0067">ATP-binding</keyword>
<accession>A0A1H0WLN5</accession>
<dbReference type="Proteomes" id="UP000199651">
    <property type="component" value="Unassembled WGS sequence"/>
</dbReference>
<evidence type="ECO:0000256" key="7">
    <source>
        <dbReference type="HAMAP-Rule" id="MF_00176"/>
    </source>
</evidence>
<comment type="pathway">
    <text evidence="7">Aminoacyl-tRNA biosynthesis; selenocysteinyl-tRNA(Sec) biosynthesis; L-seryl-tRNA(Sec) from L-serine and tRNA(Sec): step 1/1.</text>
</comment>
<dbReference type="CDD" id="cd00770">
    <property type="entry name" value="SerRS_core"/>
    <property type="match status" value="1"/>
</dbReference>
<keyword evidence="6 7" id="KW-0030">Aminoacyl-tRNA synthetase</keyword>
<dbReference type="OrthoDB" id="9804647at2"/>
<dbReference type="SUPFAM" id="SSF55681">
    <property type="entry name" value="Class II aaRS and biotin synthetases"/>
    <property type="match status" value="1"/>
</dbReference>
<evidence type="ECO:0000256" key="6">
    <source>
        <dbReference type="ARBA" id="ARBA00023146"/>
    </source>
</evidence>
<dbReference type="InterPro" id="IPR006195">
    <property type="entry name" value="aa-tRNA-synth_II"/>
</dbReference>
<dbReference type="InterPro" id="IPR042103">
    <property type="entry name" value="SerRS_1_N_sf"/>
</dbReference>
<keyword evidence="14" id="KW-1185">Reference proteome</keyword>
<feature type="coiled-coil region" evidence="10">
    <location>
        <begin position="67"/>
        <end position="94"/>
    </location>
</feature>
<dbReference type="PRINTS" id="PR00981">
    <property type="entry name" value="TRNASYNTHSER"/>
</dbReference>
<dbReference type="Gene3D" id="3.30.930.10">
    <property type="entry name" value="Bira Bifunctional Protein, Domain 2"/>
    <property type="match status" value="1"/>
</dbReference>
<dbReference type="InterPro" id="IPR033729">
    <property type="entry name" value="SerRS_core"/>
</dbReference>
<feature type="binding site" evidence="7">
    <location>
        <begin position="227"/>
        <end position="229"/>
    </location>
    <ligand>
        <name>L-serine</name>
        <dbReference type="ChEBI" id="CHEBI:33384"/>
    </ligand>
</feature>
<dbReference type="InterPro" id="IPR010978">
    <property type="entry name" value="tRNA-bd_arm"/>
</dbReference>
<protein>
    <recommendedName>
        <fullName evidence="7">Serine--tRNA ligase</fullName>
        <ecNumber evidence="7">6.1.1.11</ecNumber>
    </recommendedName>
    <alternativeName>
        <fullName evidence="7">Seryl-tRNA synthetase</fullName>
        <shortName evidence="7">SerRS</shortName>
    </alternativeName>
    <alternativeName>
        <fullName evidence="7">Seryl-tRNA(Ser/Sec) synthetase</fullName>
    </alternativeName>
</protein>
<name>A0A1H0WLN5_9PSEU</name>
<dbReference type="EMBL" id="FNJB01000023">
    <property type="protein sequence ID" value="SDP91612.1"/>
    <property type="molecule type" value="Genomic_DNA"/>
</dbReference>
<dbReference type="STRING" id="504798.SAMN05421871_115146"/>
<dbReference type="InterPro" id="IPR015866">
    <property type="entry name" value="Ser-tRNA-synth_1_N"/>
</dbReference>
<evidence type="ECO:0000256" key="9">
    <source>
        <dbReference type="PIRSR" id="PIRSR001529-2"/>
    </source>
</evidence>
<evidence type="ECO:0000256" key="2">
    <source>
        <dbReference type="ARBA" id="ARBA00022598"/>
    </source>
</evidence>
<keyword evidence="3 7" id="KW-0547">Nucleotide-binding</keyword>
<feature type="site" description="Important for serine binding" evidence="8">
    <location>
        <position position="380"/>
    </location>
</feature>
<feature type="binding site" evidence="9">
    <location>
        <begin position="274"/>
        <end position="277"/>
    </location>
    <ligand>
        <name>ATP</name>
        <dbReference type="ChEBI" id="CHEBI:30616"/>
    </ligand>
</feature>
<dbReference type="Pfam" id="PF02403">
    <property type="entry name" value="Seryl_tRNA_N"/>
    <property type="match status" value="1"/>
</dbReference>
<dbReference type="InterPro" id="IPR045864">
    <property type="entry name" value="aa-tRNA-synth_II/BPL/LPL"/>
</dbReference>
<dbReference type="GO" id="GO:0005524">
    <property type="term" value="F:ATP binding"/>
    <property type="evidence" value="ECO:0007669"/>
    <property type="project" value="UniProtKB-UniRule"/>
</dbReference>
<dbReference type="SUPFAM" id="SSF46589">
    <property type="entry name" value="tRNA-binding arm"/>
    <property type="match status" value="1"/>
</dbReference>
<keyword evidence="5 7" id="KW-0648">Protein biosynthesis</keyword>
<dbReference type="InterPro" id="IPR002317">
    <property type="entry name" value="Ser-tRNA-ligase_type_1"/>
</dbReference>